<evidence type="ECO:0000256" key="1">
    <source>
        <dbReference type="SAM" id="Phobius"/>
    </source>
</evidence>
<sequence>MFMDGITETEIVKILGRKVGSHAGGAENLTVNRNLPLDLNEDPRDLNVPGEPQFHFPFDMNVDTFAGAALEQAEKPTIVEDIIVEVITFAQSIDGDAFFLSHFLQLCRGVSQQVLKLKAQRETNTTTVDTSALKIPNPLQSEAIGTIATQLTRTNGLHEQMMDDYRNKSRKVQVPQTEENRAVPLERIVKQKWHEERGSEGFWTLAYLAEESARRQKIQEFNFEMNLLYYHIIANFICNLSMFQSSDLLSTFACLVVGAVVICLGGAVLLHCVVIAIAGPMRHSRSIGDCFSSTCSAMSRSSSLVDFIGGAGQNGPEFANFPTSQNAQEFLQVPAAGHLVFDSQPLSSQSTSVSRGANLQQFGFPQVRQSVVIPPHMLFGISLEGALPMPLLQLLLGLQWHRGHLLHLQPVRKVLQVHQPAQILITLPTRSLKSQHNAVVINLVSFCE</sequence>
<evidence type="ECO:0000313" key="3">
    <source>
        <dbReference type="Proteomes" id="UP001633002"/>
    </source>
</evidence>
<accession>A0ABD3HUN9</accession>
<keyword evidence="1" id="KW-1133">Transmembrane helix</keyword>
<gene>
    <name evidence="2" type="ORF">R1sor_007457</name>
</gene>
<reference evidence="2 3" key="1">
    <citation type="submission" date="2024-09" db="EMBL/GenBank/DDBJ databases">
        <title>Chromosome-scale assembly of Riccia sorocarpa.</title>
        <authorList>
            <person name="Paukszto L."/>
        </authorList>
    </citation>
    <scope>NUCLEOTIDE SEQUENCE [LARGE SCALE GENOMIC DNA]</scope>
    <source>
        <strain evidence="2">LP-2024</strain>
        <tissue evidence="2">Aerial parts of the thallus</tissue>
    </source>
</reference>
<keyword evidence="1" id="KW-0812">Transmembrane</keyword>
<proteinExistence type="predicted"/>
<organism evidence="2 3">
    <name type="scientific">Riccia sorocarpa</name>
    <dbReference type="NCBI Taxonomy" id="122646"/>
    <lineage>
        <taxon>Eukaryota</taxon>
        <taxon>Viridiplantae</taxon>
        <taxon>Streptophyta</taxon>
        <taxon>Embryophyta</taxon>
        <taxon>Marchantiophyta</taxon>
        <taxon>Marchantiopsida</taxon>
        <taxon>Marchantiidae</taxon>
        <taxon>Marchantiales</taxon>
        <taxon>Ricciaceae</taxon>
        <taxon>Riccia</taxon>
    </lineage>
</organism>
<name>A0ABD3HUN9_9MARC</name>
<dbReference type="AlphaFoldDB" id="A0ABD3HUN9"/>
<protein>
    <submittedName>
        <fullName evidence="2">Uncharacterized protein</fullName>
    </submittedName>
</protein>
<evidence type="ECO:0000313" key="2">
    <source>
        <dbReference type="EMBL" id="KAL3693806.1"/>
    </source>
</evidence>
<keyword evidence="1" id="KW-0472">Membrane</keyword>
<feature type="transmembrane region" description="Helical" evidence="1">
    <location>
        <begin position="249"/>
        <end position="278"/>
    </location>
</feature>
<dbReference type="EMBL" id="JBJQOH010000003">
    <property type="protein sequence ID" value="KAL3693806.1"/>
    <property type="molecule type" value="Genomic_DNA"/>
</dbReference>
<keyword evidence="3" id="KW-1185">Reference proteome</keyword>
<feature type="transmembrane region" description="Helical" evidence="1">
    <location>
        <begin position="227"/>
        <end position="243"/>
    </location>
</feature>
<comment type="caution">
    <text evidence="2">The sequence shown here is derived from an EMBL/GenBank/DDBJ whole genome shotgun (WGS) entry which is preliminary data.</text>
</comment>
<dbReference type="Proteomes" id="UP001633002">
    <property type="component" value="Unassembled WGS sequence"/>
</dbReference>